<dbReference type="InterPro" id="IPR001867">
    <property type="entry name" value="OmpR/PhoB-type_DNA-bd"/>
</dbReference>
<dbReference type="InterPro" id="IPR027417">
    <property type="entry name" value="P-loop_NTPase"/>
</dbReference>
<dbReference type="Gene3D" id="1.25.40.10">
    <property type="entry name" value="Tetratricopeptide repeat domain"/>
    <property type="match status" value="2"/>
</dbReference>
<evidence type="ECO:0000256" key="7">
    <source>
        <dbReference type="PROSITE-ProRule" id="PRU01091"/>
    </source>
</evidence>
<dbReference type="InterPro" id="IPR002182">
    <property type="entry name" value="NB-ARC"/>
</dbReference>
<dbReference type="Pfam" id="PF00931">
    <property type="entry name" value="NB-ARC"/>
    <property type="match status" value="1"/>
</dbReference>
<evidence type="ECO:0000313" key="11">
    <source>
        <dbReference type="Proteomes" id="UP000621510"/>
    </source>
</evidence>
<evidence type="ECO:0000256" key="6">
    <source>
        <dbReference type="PROSITE-ProRule" id="PRU00339"/>
    </source>
</evidence>
<dbReference type="Pfam" id="PF00486">
    <property type="entry name" value="Trans_reg_C"/>
    <property type="match status" value="1"/>
</dbReference>
<keyword evidence="3" id="KW-0805">Transcription regulation</keyword>
<keyword evidence="6" id="KW-0802">TPR repeat</keyword>
<dbReference type="InterPro" id="IPR005158">
    <property type="entry name" value="BTAD"/>
</dbReference>
<feature type="repeat" description="TPR" evidence="6">
    <location>
        <begin position="792"/>
        <end position="825"/>
    </location>
</feature>
<dbReference type="Gene3D" id="1.10.10.10">
    <property type="entry name" value="Winged helix-like DNA-binding domain superfamily/Winged helix DNA-binding domain"/>
    <property type="match status" value="1"/>
</dbReference>
<dbReference type="SUPFAM" id="SSF46894">
    <property type="entry name" value="C-terminal effector domain of the bipartite response regulators"/>
    <property type="match status" value="1"/>
</dbReference>
<dbReference type="Pfam" id="PF03704">
    <property type="entry name" value="BTAD"/>
    <property type="match status" value="1"/>
</dbReference>
<evidence type="ECO:0000256" key="4">
    <source>
        <dbReference type="ARBA" id="ARBA00023125"/>
    </source>
</evidence>
<comment type="similarity">
    <text evidence="1">Belongs to the AfsR/DnrI/RedD regulatory family.</text>
</comment>
<dbReference type="InterPro" id="IPR019734">
    <property type="entry name" value="TPR_rpt"/>
</dbReference>
<sequence>MPQFHVSLLGQLELRRDGAKVSLGSPQQQALFVALLLRQGRTAGAEVLIDALWGTDAPASAMRTLRTYAWRLRKVLEDDSKFPSTLVSVGDGYRLAWDTCYVDLDDAVSLARQAQQSDDLEGAYGFLEAALGLWHGEPLTAIPGPFAARERDRLNEVHLYIQEEHIAAGLALGYGPRYIAELIGLIDRYSLRERLYVLLIQAQSQAGRRGDALATYRRARRTLIDELGVEPGQELKALHDRVLAGTESELHARPTGRPEEAVVTSAAVPVVVEETAPPPRARETDIDREDMPYLAPAQLPPDLADFTGRNHLTLAISSLMNTPDRSALPVGVLVGMAGVGKSALALHVAHTIRDSYPEGQMYAKLRAGDGGPVPPDEVLAGFLVSLGLRLDDLPETLEARTALLRTLLARRRVLLVLDDAVTAEQVRPLLPGSAGCGVLVTTRTRLAGLPALQAEVPAFAPSEALDFLRRAIGSERVDTELAAAQQIVESCAMLPLALRIIAARLAARPSWSLQSISTRLADEFQRIQELRSGDVTISAVFDLTYRHLPEDQASALRKAAVVDSRSLSLSCAAAQLAMTDEQAETLLDALVDQAMLESPSPGLYRFHSLLRDFARRKARPHEQMAALEGVLNHLLASAKSAFRQVVPGDPVEDALSSTRAPGARVTSPEEARQWAERDGECALKLVQQLARDVAGATPEHGQDGAHTRLQRCVDLLIALSAFRGSLHHGDYQRAVDRLESAVATSRDVKVLGRVRFLRGHMELSVNQFARAEWQASAAVRLCTTSHDLVILRQALNDLGLACQMQGKFQEAIECYDKAIDLARRLGHTSGETATTVNMALSKVHVNEPLEAERICRKVLDEVASPDDVEGVAYAYYVLGLAHHRQAQHDTALHWFEMCLALCTANGLRARESHARLRIAELSREMGLLDRAVREGGLSVKLCEETTDLKNLAQALTVVGNALRELGEDAAAQEYLARAGEVMDSMAVPREQVPPAQLASRSRTALTGP</sequence>
<keyword evidence="4 7" id="KW-0238">DNA-binding</keyword>
<dbReference type="EMBL" id="JAERRG010000008">
    <property type="protein sequence ID" value="MBL1114974.1"/>
    <property type="molecule type" value="Genomic_DNA"/>
</dbReference>
<dbReference type="SMART" id="SM00028">
    <property type="entry name" value="TPR"/>
    <property type="match status" value="3"/>
</dbReference>
<dbReference type="InterPro" id="IPR051677">
    <property type="entry name" value="AfsR-DnrI-RedD_regulator"/>
</dbReference>
<evidence type="ECO:0000256" key="3">
    <source>
        <dbReference type="ARBA" id="ARBA00023015"/>
    </source>
</evidence>
<dbReference type="PANTHER" id="PTHR35807:SF1">
    <property type="entry name" value="TRANSCRIPTIONAL REGULATOR REDD"/>
    <property type="match status" value="1"/>
</dbReference>
<feature type="region of interest" description="Disordered" evidence="8">
    <location>
        <begin position="652"/>
        <end position="671"/>
    </location>
</feature>
<evidence type="ECO:0000256" key="1">
    <source>
        <dbReference type="ARBA" id="ARBA00005820"/>
    </source>
</evidence>
<evidence type="ECO:0000256" key="2">
    <source>
        <dbReference type="ARBA" id="ARBA00023012"/>
    </source>
</evidence>
<dbReference type="Gene3D" id="3.40.50.300">
    <property type="entry name" value="P-loop containing nucleotide triphosphate hydrolases"/>
    <property type="match status" value="1"/>
</dbReference>
<dbReference type="SMART" id="SM00862">
    <property type="entry name" value="Trans_reg_C"/>
    <property type="match status" value="1"/>
</dbReference>
<feature type="domain" description="OmpR/PhoB-type" evidence="9">
    <location>
        <begin position="1"/>
        <end position="97"/>
    </location>
</feature>
<keyword evidence="2" id="KW-0902">Two-component regulatory system</keyword>
<gene>
    <name evidence="10" type="ORF">JK364_21625</name>
</gene>
<evidence type="ECO:0000313" key="10">
    <source>
        <dbReference type="EMBL" id="MBL1114974.1"/>
    </source>
</evidence>
<dbReference type="InterPro" id="IPR011990">
    <property type="entry name" value="TPR-like_helical_dom_sf"/>
</dbReference>
<evidence type="ECO:0000256" key="5">
    <source>
        <dbReference type="ARBA" id="ARBA00023163"/>
    </source>
</evidence>
<accession>A0ABS1PRS1</accession>
<dbReference type="SUPFAM" id="SSF48452">
    <property type="entry name" value="TPR-like"/>
    <property type="match status" value="3"/>
</dbReference>
<proteinExistence type="inferred from homology"/>
<dbReference type="PROSITE" id="PS51755">
    <property type="entry name" value="OMPR_PHOB"/>
    <property type="match status" value="1"/>
</dbReference>
<evidence type="ECO:0000259" key="9">
    <source>
        <dbReference type="PROSITE" id="PS51755"/>
    </source>
</evidence>
<dbReference type="CDD" id="cd15831">
    <property type="entry name" value="BTAD"/>
    <property type="match status" value="1"/>
</dbReference>
<dbReference type="SMART" id="SM01043">
    <property type="entry name" value="BTAD"/>
    <property type="match status" value="1"/>
</dbReference>
<feature type="DNA-binding region" description="OmpR/PhoB-type" evidence="7">
    <location>
        <begin position="1"/>
        <end position="97"/>
    </location>
</feature>
<organism evidence="10 11">
    <name type="scientific">Streptomyces endocoffeicus</name>
    <dbReference type="NCBI Taxonomy" id="2898945"/>
    <lineage>
        <taxon>Bacteria</taxon>
        <taxon>Bacillati</taxon>
        <taxon>Actinomycetota</taxon>
        <taxon>Actinomycetes</taxon>
        <taxon>Kitasatosporales</taxon>
        <taxon>Streptomycetaceae</taxon>
        <taxon>Streptomyces</taxon>
    </lineage>
</organism>
<keyword evidence="5" id="KW-0804">Transcription</keyword>
<keyword evidence="11" id="KW-1185">Reference proteome</keyword>
<dbReference type="InterPro" id="IPR016032">
    <property type="entry name" value="Sig_transdc_resp-reg_C-effctor"/>
</dbReference>
<comment type="caution">
    <text evidence="10">The sequence shown here is derived from an EMBL/GenBank/DDBJ whole genome shotgun (WGS) entry which is preliminary data.</text>
</comment>
<dbReference type="Proteomes" id="UP000621510">
    <property type="component" value="Unassembled WGS sequence"/>
</dbReference>
<reference evidence="10 11" key="1">
    <citation type="submission" date="2021-01" db="EMBL/GenBank/DDBJ databases">
        <title>WGS of actinomycetes isolated from Thailand.</title>
        <authorList>
            <person name="Thawai C."/>
        </authorList>
    </citation>
    <scope>NUCLEOTIDE SEQUENCE [LARGE SCALE GENOMIC DNA]</scope>
    <source>
        <strain evidence="10 11">CA3R110</strain>
    </source>
</reference>
<dbReference type="CDD" id="cd00383">
    <property type="entry name" value="trans_reg_C"/>
    <property type="match status" value="1"/>
</dbReference>
<dbReference type="Pfam" id="PF00515">
    <property type="entry name" value="TPR_1"/>
    <property type="match status" value="1"/>
</dbReference>
<dbReference type="PROSITE" id="PS50005">
    <property type="entry name" value="TPR"/>
    <property type="match status" value="1"/>
</dbReference>
<dbReference type="InterPro" id="IPR036388">
    <property type="entry name" value="WH-like_DNA-bd_sf"/>
</dbReference>
<name>A0ABS1PRS1_9ACTN</name>
<protein>
    <submittedName>
        <fullName evidence="10">Winged helix-turn-helix domain-containing protein</fullName>
    </submittedName>
</protein>
<dbReference type="PRINTS" id="PR00364">
    <property type="entry name" value="DISEASERSIST"/>
</dbReference>
<evidence type="ECO:0000256" key="8">
    <source>
        <dbReference type="SAM" id="MobiDB-lite"/>
    </source>
</evidence>
<dbReference type="SUPFAM" id="SSF52540">
    <property type="entry name" value="P-loop containing nucleoside triphosphate hydrolases"/>
    <property type="match status" value="1"/>
</dbReference>
<dbReference type="PANTHER" id="PTHR35807">
    <property type="entry name" value="TRANSCRIPTIONAL REGULATOR REDD-RELATED"/>
    <property type="match status" value="1"/>
</dbReference>